<evidence type="ECO:0000313" key="3">
    <source>
        <dbReference type="EMBL" id="RFC82200.1"/>
    </source>
</evidence>
<feature type="domain" description="Beta-lactamase-related" evidence="1">
    <location>
        <begin position="17"/>
        <end position="366"/>
    </location>
</feature>
<proteinExistence type="predicted"/>
<dbReference type="AlphaFoldDB" id="A0A371YL72"/>
<dbReference type="SUPFAM" id="SSF56601">
    <property type="entry name" value="beta-lactamase/transpeptidase-like"/>
    <property type="match status" value="1"/>
</dbReference>
<evidence type="ECO:0000313" key="2">
    <source>
        <dbReference type="EMBL" id="MFC2996277.1"/>
    </source>
</evidence>
<name>A0A371YL72_9GAMM</name>
<dbReference type="InterPro" id="IPR012338">
    <property type="entry name" value="Beta-lactam/transpept-like"/>
</dbReference>
<comment type="caution">
    <text evidence="3">The sequence shown here is derived from an EMBL/GenBank/DDBJ whole genome shotgun (WGS) entry which is preliminary data.</text>
</comment>
<dbReference type="GO" id="GO:0016787">
    <property type="term" value="F:hydrolase activity"/>
    <property type="evidence" value="ECO:0007669"/>
    <property type="project" value="UniProtKB-KW"/>
</dbReference>
<dbReference type="EC" id="3.-.-.-" evidence="2"/>
<dbReference type="Pfam" id="PF00144">
    <property type="entry name" value="Beta-lactamase"/>
    <property type="match status" value="1"/>
</dbReference>
<dbReference type="PANTHER" id="PTHR43283">
    <property type="entry name" value="BETA-LACTAMASE-RELATED"/>
    <property type="match status" value="1"/>
</dbReference>
<evidence type="ECO:0000313" key="4">
    <source>
        <dbReference type="Proteomes" id="UP000240957"/>
    </source>
</evidence>
<accession>A0A371YL72</accession>
<dbReference type="Proteomes" id="UP000240957">
    <property type="component" value="Unassembled WGS sequence"/>
</dbReference>
<reference evidence="3 4" key="2">
    <citation type="submission" date="2018-08" db="EMBL/GenBank/DDBJ databases">
        <title>The draft genome of Acinetobacter sichuanensis strain WCHAc060041.</title>
        <authorList>
            <person name="Qin J."/>
            <person name="Feng Y."/>
            <person name="Zong Z."/>
        </authorList>
    </citation>
    <scope>NUCLEOTIDE SEQUENCE [LARGE SCALE GENOMIC DNA]</scope>
    <source>
        <strain evidence="3 4">WCHAc060041</strain>
    </source>
</reference>
<dbReference type="Proteomes" id="UP001595455">
    <property type="component" value="Unassembled WGS sequence"/>
</dbReference>
<gene>
    <name evidence="2" type="ORF">ACFODO_13550</name>
    <name evidence="3" type="ORF">C9E89_017765</name>
</gene>
<reference evidence="5" key="3">
    <citation type="journal article" date="2019" name="Int. J. Syst. Evol. Microbiol.">
        <title>The Global Catalogue of Microorganisms (GCM) 10K type strain sequencing project: providing services to taxonomists for standard genome sequencing and annotation.</title>
        <authorList>
            <consortium name="The Broad Institute Genomics Platform"/>
            <consortium name="The Broad Institute Genome Sequencing Center for Infectious Disease"/>
            <person name="Wu L."/>
            <person name="Ma J."/>
        </authorList>
    </citation>
    <scope>NUCLEOTIDE SEQUENCE [LARGE SCALE GENOMIC DNA]</scope>
    <source>
        <strain evidence="5">KCTC 62575</strain>
    </source>
</reference>
<evidence type="ECO:0000259" key="1">
    <source>
        <dbReference type="Pfam" id="PF00144"/>
    </source>
</evidence>
<reference evidence="2" key="1">
    <citation type="journal article" date="2014" name="Int. J. Syst. Evol. Microbiol.">
        <title>Complete genome of a new Firmicutes species belonging to the dominant human colonic microbiota ('Ruminococcus bicirculans') reveals two chromosomes and a selective capacity to utilize plant glucans.</title>
        <authorList>
            <consortium name="NISC Comparative Sequencing Program"/>
            <person name="Wegmann U."/>
            <person name="Louis P."/>
            <person name="Goesmann A."/>
            <person name="Henrissat B."/>
            <person name="Duncan S.H."/>
            <person name="Flint H.J."/>
        </authorList>
    </citation>
    <scope>NUCLEOTIDE SEQUENCE</scope>
    <source>
        <strain evidence="2">KCTC 62575</strain>
    </source>
</reference>
<reference evidence="2" key="4">
    <citation type="submission" date="2024-09" db="EMBL/GenBank/DDBJ databases">
        <authorList>
            <person name="Sun Q."/>
            <person name="Mori K."/>
        </authorList>
    </citation>
    <scope>NUCLEOTIDE SEQUENCE</scope>
    <source>
        <strain evidence="2">KCTC 62575</strain>
    </source>
</reference>
<keyword evidence="5" id="KW-1185">Reference proteome</keyword>
<protein>
    <submittedName>
        <fullName evidence="3">Class A beta-lactamase-related serine hydrolase</fullName>
    </submittedName>
    <submittedName>
        <fullName evidence="2">Serine hydrolase domain-containing protein</fullName>
        <ecNumber evidence="2">3.-.-.-</ecNumber>
    </submittedName>
</protein>
<keyword evidence="3" id="KW-0378">Hydrolase</keyword>
<evidence type="ECO:0000313" key="5">
    <source>
        <dbReference type="Proteomes" id="UP001595455"/>
    </source>
</evidence>
<dbReference type="InterPro" id="IPR001466">
    <property type="entry name" value="Beta-lactam-related"/>
</dbReference>
<dbReference type="InterPro" id="IPR050789">
    <property type="entry name" value="Diverse_Enzym_Activities"/>
</dbReference>
<dbReference type="OrthoDB" id="5705574at2"/>
<dbReference type="EMBL" id="PYIX02000040">
    <property type="protein sequence ID" value="RFC82200.1"/>
    <property type="molecule type" value="Genomic_DNA"/>
</dbReference>
<dbReference type="Gene3D" id="3.40.710.10">
    <property type="entry name" value="DD-peptidase/beta-lactamase superfamily"/>
    <property type="match status" value="1"/>
</dbReference>
<sequence>MINNVKGLDVTALTRLQEVIQKDIDDNVYDGANIIVARHGEIGLSAALGWADKSAQRDTKIDDLYTIFSMTKAFTNFLILRAIDQGLLSFTTKVIDIIPEFLGRDRFRGAKKDRINIGHLLTHRAGLITTPTPVSYDDLGNLDKVIDAICQLDVVGEPGVTQNYSPALNHALLGEIAKRVFQYKTVNELLKTELFDPLEMNSTRLGAPSEWKSKYVPVKAKFPDGQWLSVHDIEVMNEIMKDDTEMPWVGAVSSVEDIFKFTEMLRNGGTYNGKRLLSPAIINFATQNHTGSTPSDLYVYLAQSRGWDIPPSNIGLGFALAGAGLTPSYFGPLTSPKTFGNYGAGSTLFWVDPETDLSFVFLSSGVIDECDNILRFEKLSTLAAACVI</sequence>
<dbReference type="EMBL" id="JBHRSF010000062">
    <property type="protein sequence ID" value="MFC2996277.1"/>
    <property type="molecule type" value="Genomic_DNA"/>
</dbReference>
<dbReference type="PANTHER" id="PTHR43283:SF3">
    <property type="entry name" value="BETA-LACTAMASE FAMILY PROTEIN (AFU_ORTHOLOGUE AFUA_5G07500)"/>
    <property type="match status" value="1"/>
</dbReference>
<organism evidence="3 4">
    <name type="scientific">Acinetobacter sichuanensis</name>
    <dbReference type="NCBI Taxonomy" id="2136183"/>
    <lineage>
        <taxon>Bacteria</taxon>
        <taxon>Pseudomonadati</taxon>
        <taxon>Pseudomonadota</taxon>
        <taxon>Gammaproteobacteria</taxon>
        <taxon>Moraxellales</taxon>
        <taxon>Moraxellaceae</taxon>
        <taxon>Acinetobacter</taxon>
    </lineage>
</organism>
<dbReference type="RefSeq" id="WP_107009672.1">
    <property type="nucleotide sequence ID" value="NZ_JBHRSF010000062.1"/>
</dbReference>